<dbReference type="EMBL" id="RQER01000007">
    <property type="protein sequence ID" value="TGK00155.1"/>
    <property type="molecule type" value="Genomic_DNA"/>
</dbReference>
<accession>A0A5F1ZYH3</accession>
<reference evidence="1 4" key="2">
    <citation type="journal article" date="2019" name="PLoS Negl. Trop. Dis.">
        <title>Revisiting the worldwide diversity of Leptospira species in the environment.</title>
        <authorList>
            <person name="Vincent A.T."/>
            <person name="Schiettekatte O."/>
            <person name="Bourhy P."/>
            <person name="Veyrier F.J."/>
            <person name="Picardeau M."/>
        </authorList>
    </citation>
    <scope>NUCLEOTIDE SEQUENCE [LARGE SCALE GENOMIC DNA]</scope>
    <source>
        <strain evidence="2">201702690</strain>
        <strain evidence="1 4">SSW18</strain>
    </source>
</reference>
<keyword evidence="3" id="KW-1185">Reference proteome</keyword>
<dbReference type="EMBL" id="RQGC01000002">
    <property type="protein sequence ID" value="TGL42790.1"/>
    <property type="molecule type" value="Genomic_DNA"/>
</dbReference>
<gene>
    <name evidence="1" type="ORF">EHO57_12765</name>
    <name evidence="2" type="ORF">EHQ53_04905</name>
</gene>
<proteinExistence type="predicted"/>
<evidence type="ECO:0000313" key="1">
    <source>
        <dbReference type="EMBL" id="TGK00155.1"/>
    </source>
</evidence>
<comment type="caution">
    <text evidence="1">The sequence shown here is derived from an EMBL/GenBank/DDBJ whole genome shotgun (WGS) entry which is preliminary data.</text>
</comment>
<organism evidence="1 4">
    <name type="scientific">Leptospira langatensis</name>
    <dbReference type="NCBI Taxonomy" id="2484983"/>
    <lineage>
        <taxon>Bacteria</taxon>
        <taxon>Pseudomonadati</taxon>
        <taxon>Spirochaetota</taxon>
        <taxon>Spirochaetia</taxon>
        <taxon>Leptospirales</taxon>
        <taxon>Leptospiraceae</taxon>
        <taxon>Leptospira</taxon>
    </lineage>
</organism>
<evidence type="ECO:0000313" key="3">
    <source>
        <dbReference type="Proteomes" id="UP000297273"/>
    </source>
</evidence>
<protein>
    <submittedName>
        <fullName evidence="1">Uncharacterized protein</fullName>
    </submittedName>
</protein>
<name>A0A5F1ZYH3_9LEPT</name>
<dbReference type="RefSeq" id="WP_135643688.1">
    <property type="nucleotide sequence ID" value="NZ_RQER01000007.1"/>
</dbReference>
<dbReference type="Proteomes" id="UP000297273">
    <property type="component" value="Unassembled WGS sequence"/>
</dbReference>
<reference evidence="2" key="1">
    <citation type="submission" date="2018-10" db="EMBL/GenBank/DDBJ databases">
        <authorList>
            <person name="Vincent A.T."/>
            <person name="Schiettekatte O."/>
            <person name="Bourhy P."/>
            <person name="Veyrier F.J."/>
            <person name="Picardeau M."/>
        </authorList>
    </citation>
    <scope>NUCLEOTIDE SEQUENCE</scope>
    <source>
        <strain evidence="2">201702690</strain>
    </source>
</reference>
<sequence length="190" mass="19906">MSVTRAMLLYNYEKRNQSPYMNLTLTHCVLPLKRLGAFLFIFALLLDCGAALTYQQTEEAAQQSNSNSSSSAILAALGVSGGTGLASFSPSHISFKAGNSGSYDIVFSKWPLTGLHGTINVNLVMPGVLSSMTLTSFNIADDDQGYPLHFPNVASSGKPGSGVIQHTITSAPDASLNGTSLGTVSVTVTP</sequence>
<dbReference type="OrthoDB" id="329019at2"/>
<dbReference type="AlphaFoldDB" id="A0A5F1ZYH3"/>
<dbReference type="Proteomes" id="UP000297946">
    <property type="component" value="Unassembled WGS sequence"/>
</dbReference>
<evidence type="ECO:0000313" key="4">
    <source>
        <dbReference type="Proteomes" id="UP000297946"/>
    </source>
</evidence>
<evidence type="ECO:0000313" key="2">
    <source>
        <dbReference type="EMBL" id="TGL42790.1"/>
    </source>
</evidence>